<feature type="compositionally biased region" description="Pro residues" evidence="10">
    <location>
        <begin position="8"/>
        <end position="20"/>
    </location>
</feature>
<keyword evidence="5" id="KW-0809">Transit peptide</keyword>
<keyword evidence="9" id="KW-0496">Mitochondrion</keyword>
<protein>
    <recommendedName>
        <fullName evidence="9">Magnesium transporter</fullName>
    </recommendedName>
</protein>
<evidence type="ECO:0000256" key="7">
    <source>
        <dbReference type="ARBA" id="ARBA00023065"/>
    </source>
</evidence>
<organism evidence="11 12">
    <name type="scientific">Porphyridium purpureum</name>
    <name type="common">Red alga</name>
    <name type="synonym">Porphyridium cruentum</name>
    <dbReference type="NCBI Taxonomy" id="35688"/>
    <lineage>
        <taxon>Eukaryota</taxon>
        <taxon>Rhodophyta</taxon>
        <taxon>Bangiophyceae</taxon>
        <taxon>Porphyridiales</taxon>
        <taxon>Porphyridiaceae</taxon>
        <taxon>Porphyridium</taxon>
    </lineage>
</organism>
<evidence type="ECO:0000256" key="8">
    <source>
        <dbReference type="ARBA" id="ARBA00023136"/>
    </source>
</evidence>
<sequence>MDGHWGSPPQPSSPQPPALPAPAAQPAAEHGNAVDGQARASASASASTSPKPSPSSAPLERTKTRHRRVWSQPVMMMDPLALLTDPRTRRGNDAGAAFSGQGHQGVQTSGVNIPRQSAAHARSEYGGTPVGRLSHDAKNEIRRTYSATSATSSSPSGSAKEPKGEHNNRKAIESPRKRMVTRSVAGVLDSTTLENYHMRQVKRLHVLECIEFDKVGDFRVRKVSRADILREVARDHSVVSLEMENAFFDEAISRSNLNLRKRGVQQEKRKKKRGATFLRNALHARDIRQVDPAFKGKPALWVRYKALVVSLNGVRAIIFHNKMFVFEIQGRDPSTLVNIIRMRISTSDLEYGDDDELNTPFEFRALEGILIGVCLGLEHDFVKLEPPIQKIVEIMGSRISVDKLEALRMLELKLNGFISRAKAVKAVLADLLEEDEEMSNMYLTEIQKHPLETRNPLDHEKAEILLESYLQVIDDLTSRADLLADSIDDAEGLFRIHLDAVQNRLLLVDLIISAFTLLFGLGTLIGGVFGMNFPFSALWQELPSSQYFFIGVVVFYFVTFMLGAWSFFTYSKRKKLWGRTRSILERM</sequence>
<keyword evidence="3 9" id="KW-0812">Transmembrane</keyword>
<dbReference type="GO" id="GO:0015095">
    <property type="term" value="F:magnesium ion transmembrane transporter activity"/>
    <property type="evidence" value="ECO:0007669"/>
    <property type="project" value="TreeGrafter"/>
</dbReference>
<dbReference type="Pfam" id="PF22099">
    <property type="entry name" value="MRS2-like"/>
    <property type="match status" value="1"/>
</dbReference>
<evidence type="ECO:0000256" key="3">
    <source>
        <dbReference type="ARBA" id="ARBA00022692"/>
    </source>
</evidence>
<feature type="region of interest" description="Disordered" evidence="10">
    <location>
        <begin position="85"/>
        <end position="178"/>
    </location>
</feature>
<dbReference type="PANTHER" id="PTHR13890">
    <property type="entry name" value="RNA SPLICING PROTEIN MRS2, MITOCHONDRIAL"/>
    <property type="match status" value="1"/>
</dbReference>
<gene>
    <name evidence="11" type="ORF">FVE85_7639</name>
</gene>
<keyword evidence="9" id="KW-0999">Mitochondrion inner membrane</keyword>
<name>A0A5J4ZAP7_PORPP</name>
<dbReference type="GO" id="GO:0005743">
    <property type="term" value="C:mitochondrial inner membrane"/>
    <property type="evidence" value="ECO:0007669"/>
    <property type="project" value="UniProtKB-SubCell"/>
</dbReference>
<evidence type="ECO:0000256" key="2">
    <source>
        <dbReference type="ARBA" id="ARBA00022448"/>
    </source>
</evidence>
<evidence type="ECO:0000256" key="5">
    <source>
        <dbReference type="ARBA" id="ARBA00022946"/>
    </source>
</evidence>
<feature type="transmembrane region" description="Helical" evidence="9">
    <location>
        <begin position="505"/>
        <end position="527"/>
    </location>
</feature>
<keyword evidence="7 9" id="KW-0406">Ion transport</keyword>
<dbReference type="Proteomes" id="UP000324585">
    <property type="component" value="Unassembled WGS sequence"/>
</dbReference>
<proteinExistence type="inferred from homology"/>
<comment type="subcellular location">
    <subcellularLocation>
        <location evidence="1">Membrane</location>
        <topology evidence="1">Multi-pass membrane protein</topology>
    </subcellularLocation>
    <subcellularLocation>
        <location evidence="9">Mitochondrion inner membrane</location>
        <topology evidence="9">Multi-pass membrane protein</topology>
    </subcellularLocation>
</comment>
<feature type="compositionally biased region" description="Basic and acidic residues" evidence="10">
    <location>
        <begin position="160"/>
        <end position="176"/>
    </location>
</feature>
<keyword evidence="8 9" id="KW-0472">Membrane</keyword>
<comment type="similarity">
    <text evidence="9">Belongs to the CorA metal ion transporter (MIT) (TC 1.A.35) family.</text>
</comment>
<feature type="compositionally biased region" description="Polar residues" evidence="10">
    <location>
        <begin position="104"/>
        <end position="115"/>
    </location>
</feature>
<dbReference type="AlphaFoldDB" id="A0A5J4ZAP7"/>
<evidence type="ECO:0000256" key="9">
    <source>
        <dbReference type="RuleBase" id="RU366042"/>
    </source>
</evidence>
<keyword evidence="4 9" id="KW-0460">Magnesium</keyword>
<keyword evidence="2 9" id="KW-0813">Transport</keyword>
<feature type="region of interest" description="Disordered" evidence="10">
    <location>
        <begin position="1"/>
        <end position="72"/>
    </location>
</feature>
<evidence type="ECO:0000256" key="6">
    <source>
        <dbReference type="ARBA" id="ARBA00022989"/>
    </source>
</evidence>
<evidence type="ECO:0000313" key="11">
    <source>
        <dbReference type="EMBL" id="KAA8500054.1"/>
    </source>
</evidence>
<dbReference type="Gene3D" id="1.20.58.340">
    <property type="entry name" value="Magnesium transport protein CorA, transmembrane region"/>
    <property type="match status" value="1"/>
</dbReference>
<dbReference type="InterPro" id="IPR039204">
    <property type="entry name" value="MRS2-like"/>
</dbReference>
<evidence type="ECO:0000256" key="4">
    <source>
        <dbReference type="ARBA" id="ARBA00022842"/>
    </source>
</evidence>
<keyword evidence="12" id="KW-1185">Reference proteome</keyword>
<comment type="caution">
    <text evidence="11">The sequence shown here is derived from an EMBL/GenBank/DDBJ whole genome shotgun (WGS) entry which is preliminary data.</text>
</comment>
<keyword evidence="6 9" id="KW-1133">Transmembrane helix</keyword>
<evidence type="ECO:0000256" key="10">
    <source>
        <dbReference type="SAM" id="MobiDB-lite"/>
    </source>
</evidence>
<feature type="transmembrane region" description="Helical" evidence="9">
    <location>
        <begin position="547"/>
        <end position="570"/>
    </location>
</feature>
<accession>A0A5J4ZAP7</accession>
<feature type="compositionally biased region" description="Low complexity" evidence="10">
    <location>
        <begin position="38"/>
        <end position="58"/>
    </location>
</feature>
<dbReference type="OrthoDB" id="4273at2759"/>
<evidence type="ECO:0000256" key="1">
    <source>
        <dbReference type="ARBA" id="ARBA00004141"/>
    </source>
</evidence>
<feature type="compositionally biased region" description="Low complexity" evidence="10">
    <location>
        <begin position="144"/>
        <end position="159"/>
    </location>
</feature>
<evidence type="ECO:0000313" key="12">
    <source>
        <dbReference type="Proteomes" id="UP000324585"/>
    </source>
</evidence>
<dbReference type="EMBL" id="VRMN01000001">
    <property type="protein sequence ID" value="KAA8500054.1"/>
    <property type="molecule type" value="Genomic_DNA"/>
</dbReference>
<feature type="compositionally biased region" description="Basic and acidic residues" evidence="10">
    <location>
        <begin position="133"/>
        <end position="143"/>
    </location>
</feature>
<dbReference type="Gene3D" id="2.40.128.330">
    <property type="match status" value="1"/>
</dbReference>
<dbReference type="CDD" id="cd12823">
    <property type="entry name" value="Mrs2_Mfm1p-like"/>
    <property type="match status" value="1"/>
</dbReference>
<reference evidence="12" key="1">
    <citation type="journal article" date="2019" name="Nat. Commun.">
        <title>Expansion of phycobilisome linker gene families in mesophilic red algae.</title>
        <authorList>
            <person name="Lee J."/>
            <person name="Kim D."/>
            <person name="Bhattacharya D."/>
            <person name="Yoon H.S."/>
        </authorList>
    </citation>
    <scope>NUCLEOTIDE SEQUENCE [LARGE SCALE GENOMIC DNA]</scope>
    <source>
        <strain evidence="12">CCMP 1328</strain>
    </source>
</reference>
<dbReference type="PANTHER" id="PTHR13890:SF0">
    <property type="entry name" value="MAGNESIUM TRANSPORTER MRS2 HOMOLOG, MITOCHONDRIAL"/>
    <property type="match status" value="1"/>
</dbReference>